<evidence type="ECO:0000313" key="1">
    <source>
        <dbReference type="EMBL" id="KAB8300835.1"/>
    </source>
</evidence>
<proteinExistence type="predicted"/>
<dbReference type="Proteomes" id="UP000326757">
    <property type="component" value="Unassembled WGS sequence"/>
</dbReference>
<keyword evidence="2" id="KW-1185">Reference proteome</keyword>
<comment type="caution">
    <text evidence="1">The sequence shown here is derived from an EMBL/GenBank/DDBJ whole genome shotgun (WGS) entry which is preliminary data.</text>
</comment>
<dbReference type="EMBL" id="VIGI01000004">
    <property type="protein sequence ID" value="KAB8300835.1"/>
    <property type="molecule type" value="Genomic_DNA"/>
</dbReference>
<gene>
    <name evidence="1" type="ORF">EYC80_002763</name>
</gene>
<organism evidence="1 2">
    <name type="scientific">Monilinia laxa</name>
    <name type="common">Brown rot fungus</name>
    <name type="synonym">Sclerotinia laxa</name>
    <dbReference type="NCBI Taxonomy" id="61186"/>
    <lineage>
        <taxon>Eukaryota</taxon>
        <taxon>Fungi</taxon>
        <taxon>Dikarya</taxon>
        <taxon>Ascomycota</taxon>
        <taxon>Pezizomycotina</taxon>
        <taxon>Leotiomycetes</taxon>
        <taxon>Helotiales</taxon>
        <taxon>Sclerotiniaceae</taxon>
        <taxon>Monilinia</taxon>
    </lineage>
</organism>
<accession>A0A5N6KBU3</accession>
<sequence>MLGSFWDKLKLRLNRKESPIKDPTITMIYQTMVAELWRNDTSSFVKILCSQEAGLLLDYCFSETEQPESDALGRIAVRLFNQQELPIDREAIDEICEADEKRGKHRWLASNLTRTSFLHSDKFNEQPVYNFVHLTFQEFFAAQCLVQDFSLRHSHIRKYKYDPRFEMVFRFVAGLLEANQNDQGLEDFFKFVEEEPRDLLGPTHQQLLIWREKSQLVTEIDFPDQIRGALLEDRTVDDEIKRRILESLALQSNISPAIIALTTTWLLREGFVKTSRQL</sequence>
<reference evidence="1 2" key="1">
    <citation type="submission" date="2019-06" db="EMBL/GenBank/DDBJ databases">
        <title>Genome Sequence of the Brown Rot Fungal Pathogen Monilinia laxa.</title>
        <authorList>
            <person name="De Miccolis Angelini R.M."/>
            <person name="Landi L."/>
            <person name="Abate D."/>
            <person name="Pollastro S."/>
            <person name="Romanazzi G."/>
            <person name="Faretra F."/>
        </authorList>
    </citation>
    <scope>NUCLEOTIDE SEQUENCE [LARGE SCALE GENOMIC DNA]</scope>
    <source>
        <strain evidence="1 2">Mlax316</strain>
    </source>
</reference>
<dbReference type="OrthoDB" id="3543169at2759"/>
<name>A0A5N6KBU3_MONLA</name>
<evidence type="ECO:0000313" key="2">
    <source>
        <dbReference type="Proteomes" id="UP000326757"/>
    </source>
</evidence>
<protein>
    <submittedName>
        <fullName evidence="1">Uncharacterized protein</fullName>
    </submittedName>
</protein>
<dbReference type="AlphaFoldDB" id="A0A5N6KBU3"/>